<keyword evidence="5" id="KW-0256">Endoplasmic reticulum</keyword>
<sequence length="207" mass="23243">IVFIHGIQGSYEQTWGSPSFSWPDELPREFPNARILAWNYEFILRNDFSNSITSLAEMLIQDLINARDQYAAYQRPIIFIAYSMGGLIVKTALKMSEHAPPSIRPDVSSIIQLTRGICFFGTPQAGPNREAWLQVVSAVKRAAISSSLDFARIARLLTDSLENDALRDVSEAFRGVVNRNSTQILTFFERKPTPTNRGSQMVMPNTA</sequence>
<dbReference type="PANTHER" id="PTHR48182:SF2">
    <property type="entry name" value="PROTEIN SERAC1"/>
    <property type="match status" value="1"/>
</dbReference>
<comment type="subcellular location">
    <subcellularLocation>
        <location evidence="2">Endoplasmic reticulum</location>
    </subcellularLocation>
    <subcellularLocation>
        <location evidence="3">Membrane</location>
    </subcellularLocation>
    <subcellularLocation>
        <location evidence="1">Mitochondrion</location>
    </subcellularLocation>
</comment>
<keyword evidence="7" id="KW-0472">Membrane</keyword>
<dbReference type="OrthoDB" id="5086500at2759"/>
<reference evidence="9 10" key="1">
    <citation type="journal article" date="2016" name="Nat. Commun.">
        <title>Ectomycorrhizal ecology is imprinted in the genome of the dominant symbiotic fungus Cenococcum geophilum.</title>
        <authorList>
            <consortium name="DOE Joint Genome Institute"/>
            <person name="Peter M."/>
            <person name="Kohler A."/>
            <person name="Ohm R.A."/>
            <person name="Kuo A."/>
            <person name="Krutzmann J."/>
            <person name="Morin E."/>
            <person name="Arend M."/>
            <person name="Barry K.W."/>
            <person name="Binder M."/>
            <person name="Choi C."/>
            <person name="Clum A."/>
            <person name="Copeland A."/>
            <person name="Grisel N."/>
            <person name="Haridas S."/>
            <person name="Kipfer T."/>
            <person name="LaButti K."/>
            <person name="Lindquist E."/>
            <person name="Lipzen A."/>
            <person name="Maire R."/>
            <person name="Meier B."/>
            <person name="Mihaltcheva S."/>
            <person name="Molinier V."/>
            <person name="Murat C."/>
            <person name="Poggeler S."/>
            <person name="Quandt C.A."/>
            <person name="Sperisen C."/>
            <person name="Tritt A."/>
            <person name="Tisserant E."/>
            <person name="Crous P.W."/>
            <person name="Henrissat B."/>
            <person name="Nehls U."/>
            <person name="Egli S."/>
            <person name="Spatafora J.W."/>
            <person name="Grigoriev I.V."/>
            <person name="Martin F.M."/>
        </authorList>
    </citation>
    <scope>NUCLEOTIDE SEQUENCE [LARGE SCALE GENOMIC DNA]</scope>
    <source>
        <strain evidence="9 10">CBS 459.81</strain>
    </source>
</reference>
<dbReference type="InterPro" id="IPR007751">
    <property type="entry name" value="DUF676_lipase-like"/>
</dbReference>
<feature type="domain" description="DUF676" evidence="8">
    <location>
        <begin position="1"/>
        <end position="97"/>
    </location>
</feature>
<evidence type="ECO:0000256" key="7">
    <source>
        <dbReference type="ARBA" id="ARBA00023136"/>
    </source>
</evidence>
<dbReference type="InterPro" id="IPR052374">
    <property type="entry name" value="SERAC1"/>
</dbReference>
<name>A0A8E2E598_9PEZI</name>
<keyword evidence="6" id="KW-0496">Mitochondrion</keyword>
<dbReference type="GO" id="GO:0016020">
    <property type="term" value="C:membrane"/>
    <property type="evidence" value="ECO:0007669"/>
    <property type="project" value="UniProtKB-SubCell"/>
</dbReference>
<dbReference type="Gene3D" id="3.40.50.1820">
    <property type="entry name" value="alpha/beta hydrolase"/>
    <property type="match status" value="1"/>
</dbReference>
<dbReference type="Proteomes" id="UP000250266">
    <property type="component" value="Unassembled WGS sequence"/>
</dbReference>
<gene>
    <name evidence="9" type="ORF">K432DRAFT_304066</name>
</gene>
<evidence type="ECO:0000256" key="5">
    <source>
        <dbReference type="ARBA" id="ARBA00022824"/>
    </source>
</evidence>
<evidence type="ECO:0000256" key="2">
    <source>
        <dbReference type="ARBA" id="ARBA00004240"/>
    </source>
</evidence>
<dbReference type="GO" id="GO:0005739">
    <property type="term" value="C:mitochondrion"/>
    <property type="evidence" value="ECO:0007669"/>
    <property type="project" value="UniProtKB-SubCell"/>
</dbReference>
<organism evidence="9 10">
    <name type="scientific">Lepidopterella palustris CBS 459.81</name>
    <dbReference type="NCBI Taxonomy" id="1314670"/>
    <lineage>
        <taxon>Eukaryota</taxon>
        <taxon>Fungi</taxon>
        <taxon>Dikarya</taxon>
        <taxon>Ascomycota</taxon>
        <taxon>Pezizomycotina</taxon>
        <taxon>Dothideomycetes</taxon>
        <taxon>Pleosporomycetidae</taxon>
        <taxon>Mytilinidiales</taxon>
        <taxon>Argynnaceae</taxon>
        <taxon>Lepidopterella</taxon>
    </lineage>
</organism>
<evidence type="ECO:0000313" key="10">
    <source>
        <dbReference type="Proteomes" id="UP000250266"/>
    </source>
</evidence>
<feature type="non-terminal residue" evidence="9">
    <location>
        <position position="207"/>
    </location>
</feature>
<comment type="similarity">
    <text evidence="4">Belongs to the putative lipase ROG1 family.</text>
</comment>
<dbReference type="SUPFAM" id="SSF53474">
    <property type="entry name" value="alpha/beta-Hydrolases"/>
    <property type="match status" value="1"/>
</dbReference>
<dbReference type="InterPro" id="IPR029058">
    <property type="entry name" value="AB_hydrolase_fold"/>
</dbReference>
<dbReference type="PANTHER" id="PTHR48182">
    <property type="entry name" value="PROTEIN SERAC1"/>
    <property type="match status" value="1"/>
</dbReference>
<keyword evidence="10" id="KW-1185">Reference proteome</keyword>
<accession>A0A8E2E598</accession>
<evidence type="ECO:0000256" key="6">
    <source>
        <dbReference type="ARBA" id="ARBA00023128"/>
    </source>
</evidence>
<proteinExistence type="inferred from homology"/>
<evidence type="ECO:0000259" key="8">
    <source>
        <dbReference type="Pfam" id="PF05057"/>
    </source>
</evidence>
<evidence type="ECO:0000313" key="9">
    <source>
        <dbReference type="EMBL" id="OCK77505.1"/>
    </source>
</evidence>
<dbReference type="Pfam" id="PF05057">
    <property type="entry name" value="DUF676"/>
    <property type="match status" value="1"/>
</dbReference>
<evidence type="ECO:0000256" key="4">
    <source>
        <dbReference type="ARBA" id="ARBA00007920"/>
    </source>
</evidence>
<dbReference type="AlphaFoldDB" id="A0A8E2E598"/>
<protein>
    <recommendedName>
        <fullName evidence="8">DUF676 domain-containing protein</fullName>
    </recommendedName>
</protein>
<dbReference type="GO" id="GO:0005783">
    <property type="term" value="C:endoplasmic reticulum"/>
    <property type="evidence" value="ECO:0007669"/>
    <property type="project" value="UniProtKB-SubCell"/>
</dbReference>
<evidence type="ECO:0000256" key="1">
    <source>
        <dbReference type="ARBA" id="ARBA00004173"/>
    </source>
</evidence>
<dbReference type="EMBL" id="KV745122">
    <property type="protein sequence ID" value="OCK77505.1"/>
    <property type="molecule type" value="Genomic_DNA"/>
</dbReference>
<evidence type="ECO:0000256" key="3">
    <source>
        <dbReference type="ARBA" id="ARBA00004370"/>
    </source>
</evidence>